<reference evidence="4" key="1">
    <citation type="submission" date="2023-07" db="EMBL/GenBank/DDBJ databases">
        <title>30 novel species of actinomycetes from the DSMZ collection.</title>
        <authorList>
            <person name="Nouioui I."/>
        </authorList>
    </citation>
    <scope>NUCLEOTIDE SEQUENCE [LARGE SCALE GENOMIC DNA]</scope>
    <source>
        <strain evidence="4">DSM 41886</strain>
    </source>
</reference>
<accession>A0ABU2S3M0</accession>
<gene>
    <name evidence="3" type="ORF">RM779_06245</name>
</gene>
<keyword evidence="2" id="KW-0472">Membrane</keyword>
<dbReference type="RefSeq" id="WP_311616639.1">
    <property type="nucleotide sequence ID" value="NZ_JAVREV010000003.1"/>
</dbReference>
<proteinExistence type="predicted"/>
<evidence type="ECO:0000256" key="1">
    <source>
        <dbReference type="SAM" id="MobiDB-lite"/>
    </source>
</evidence>
<protein>
    <submittedName>
        <fullName evidence="3">Uncharacterized protein</fullName>
    </submittedName>
</protein>
<feature type="region of interest" description="Disordered" evidence="1">
    <location>
        <begin position="71"/>
        <end position="98"/>
    </location>
</feature>
<keyword evidence="2" id="KW-1133">Transmembrane helix</keyword>
<keyword evidence="4" id="KW-1185">Reference proteome</keyword>
<sequence length="245" mass="24981">MRELPRDESLVRGAMVRAVDGLAPPAGLVHGAIELARRRRKRVRAAGLGAGLCVAAAAATAVLALTAGPGGAAGPPATPPAPSAAPSASRTPDSADFASRWDDDHRAQIAATLRELLAPAVEDVTPVEGADFHGEGQGGEVFPITFSVRPAGDGPEASPCERVDSNLGACASHMLADGTPVAIYTGQSDGLSRIAALLRFGGEELFVDVRPDTASRTSVPVTTAHLLDVVADPRIRPLVTLPDGG</sequence>
<evidence type="ECO:0000256" key="2">
    <source>
        <dbReference type="SAM" id="Phobius"/>
    </source>
</evidence>
<comment type="caution">
    <text evidence="3">The sequence shown here is derived from an EMBL/GenBank/DDBJ whole genome shotgun (WGS) entry which is preliminary data.</text>
</comment>
<dbReference type="EMBL" id="JAVREV010000003">
    <property type="protein sequence ID" value="MDT0442200.1"/>
    <property type="molecule type" value="Genomic_DNA"/>
</dbReference>
<evidence type="ECO:0000313" key="3">
    <source>
        <dbReference type="EMBL" id="MDT0442200.1"/>
    </source>
</evidence>
<organism evidence="3 4">
    <name type="scientific">Streptomyces johnsoniae</name>
    <dbReference type="NCBI Taxonomy" id="3075532"/>
    <lineage>
        <taxon>Bacteria</taxon>
        <taxon>Bacillati</taxon>
        <taxon>Actinomycetota</taxon>
        <taxon>Actinomycetes</taxon>
        <taxon>Kitasatosporales</taxon>
        <taxon>Streptomycetaceae</taxon>
        <taxon>Streptomyces</taxon>
    </lineage>
</organism>
<dbReference type="Proteomes" id="UP001183615">
    <property type="component" value="Unassembled WGS sequence"/>
</dbReference>
<evidence type="ECO:0000313" key="4">
    <source>
        <dbReference type="Proteomes" id="UP001183615"/>
    </source>
</evidence>
<name>A0ABU2S3M0_9ACTN</name>
<feature type="transmembrane region" description="Helical" evidence="2">
    <location>
        <begin position="45"/>
        <end position="65"/>
    </location>
</feature>
<keyword evidence="2" id="KW-0812">Transmembrane</keyword>